<keyword evidence="2" id="KW-1185">Reference proteome</keyword>
<reference evidence="1" key="1">
    <citation type="submission" date="2021-06" db="EMBL/GenBank/DDBJ databases">
        <authorList>
            <person name="Kallberg Y."/>
            <person name="Tangrot J."/>
            <person name="Rosling A."/>
        </authorList>
    </citation>
    <scope>NUCLEOTIDE SEQUENCE</scope>
    <source>
        <strain evidence="1">IN212</strain>
    </source>
</reference>
<protein>
    <submittedName>
        <fullName evidence="1">15589_t:CDS:1</fullName>
    </submittedName>
</protein>
<gene>
    <name evidence="1" type="ORF">RFULGI_LOCUS2137</name>
</gene>
<sequence>VMVDFPNTLTELSTSVVVELVADNWVKNLEVREDLVVCWIRVDRPDTLLSALELLTSTVLKLLVANKDIEGFVVCKAIVDGLNTSLLSFSSELLILITLKFVNNWFGIKILIL</sequence>
<dbReference type="AlphaFoldDB" id="A0A9N8ZH11"/>
<proteinExistence type="predicted"/>
<dbReference type="EMBL" id="CAJVPZ010001529">
    <property type="protein sequence ID" value="CAG8494429.1"/>
    <property type="molecule type" value="Genomic_DNA"/>
</dbReference>
<feature type="non-terminal residue" evidence="1">
    <location>
        <position position="1"/>
    </location>
</feature>
<name>A0A9N8ZH11_9GLOM</name>
<organism evidence="1 2">
    <name type="scientific">Racocetra fulgida</name>
    <dbReference type="NCBI Taxonomy" id="60492"/>
    <lineage>
        <taxon>Eukaryota</taxon>
        <taxon>Fungi</taxon>
        <taxon>Fungi incertae sedis</taxon>
        <taxon>Mucoromycota</taxon>
        <taxon>Glomeromycotina</taxon>
        <taxon>Glomeromycetes</taxon>
        <taxon>Diversisporales</taxon>
        <taxon>Gigasporaceae</taxon>
        <taxon>Racocetra</taxon>
    </lineage>
</organism>
<accession>A0A9N8ZH11</accession>
<dbReference type="Proteomes" id="UP000789396">
    <property type="component" value="Unassembled WGS sequence"/>
</dbReference>
<evidence type="ECO:0000313" key="2">
    <source>
        <dbReference type="Proteomes" id="UP000789396"/>
    </source>
</evidence>
<comment type="caution">
    <text evidence="1">The sequence shown here is derived from an EMBL/GenBank/DDBJ whole genome shotgun (WGS) entry which is preliminary data.</text>
</comment>
<evidence type="ECO:0000313" key="1">
    <source>
        <dbReference type="EMBL" id="CAG8494429.1"/>
    </source>
</evidence>